<dbReference type="RefSeq" id="WP_122913595.1">
    <property type="nucleotide sequence ID" value="NZ_RHHT01000026.1"/>
</dbReference>
<feature type="transmembrane region" description="Helical" evidence="1">
    <location>
        <begin position="49"/>
        <end position="69"/>
    </location>
</feature>
<dbReference type="Proteomes" id="UP000281915">
    <property type="component" value="Unassembled WGS sequence"/>
</dbReference>
<keyword evidence="1" id="KW-0472">Membrane</keyword>
<evidence type="ECO:0000256" key="1">
    <source>
        <dbReference type="SAM" id="Phobius"/>
    </source>
</evidence>
<protein>
    <submittedName>
        <fullName evidence="2">Uncharacterized protein</fullName>
    </submittedName>
</protein>
<keyword evidence="1" id="KW-1133">Transmembrane helix</keyword>
<proteinExistence type="predicted"/>
<reference evidence="2 3" key="1">
    <citation type="submission" date="2018-10" db="EMBL/GenBank/DDBJ databases">
        <title>Phylogenomics of Brevibacillus.</title>
        <authorList>
            <person name="Dunlap C."/>
        </authorList>
    </citation>
    <scope>NUCLEOTIDE SEQUENCE [LARGE SCALE GENOMIC DNA]</scope>
    <source>
        <strain evidence="2 3">JCM 15085</strain>
    </source>
</reference>
<name>A0A3M8CS87_9BACL</name>
<comment type="caution">
    <text evidence="2">The sequence shown here is derived from an EMBL/GenBank/DDBJ whole genome shotgun (WGS) entry which is preliminary data.</text>
</comment>
<sequence length="353" mass="40374">MPSQDKQSILEELQSFPDQSLAWERSQVILENIREERRRMLKQKRRRKHLAWVTNGLITCAALFAIIWMNPFSSPAKTTGSESVLEQTYFAAAQEAIKAIGMNKNFLFDEMEQDTEYWIVRTTDRQAIVTFKPNTTEVRSVSATYKSDELTPVYQKYVETAQNAMKEANQPVDFQEAHFFQMDGETTFSLWFGDNQFVRVDLKTNQVTDFSIFYNLADVDEKVVSSAKNALMVLAKHDRFAFTQVKKSTTKNEEVWTFSNEQEKYSVEVGAKTGQIYRVKYVADHYRISSIDEAVTVTKPLVQSLFGVDITGYQAYGGRDWGGYLLKSEGKPTIRINIADLSIGNIAAIGMER</sequence>
<dbReference type="EMBL" id="RHHT01000026">
    <property type="protein sequence ID" value="RNB78281.1"/>
    <property type="molecule type" value="Genomic_DNA"/>
</dbReference>
<evidence type="ECO:0000313" key="3">
    <source>
        <dbReference type="Proteomes" id="UP000281915"/>
    </source>
</evidence>
<keyword evidence="1" id="KW-0812">Transmembrane</keyword>
<gene>
    <name evidence="2" type="ORF">EDM58_12335</name>
</gene>
<accession>A0A3M8CS87</accession>
<dbReference type="AlphaFoldDB" id="A0A3M8CS87"/>
<organism evidence="2 3">
    <name type="scientific">Brevibacillus panacihumi</name>
    <dbReference type="NCBI Taxonomy" id="497735"/>
    <lineage>
        <taxon>Bacteria</taxon>
        <taxon>Bacillati</taxon>
        <taxon>Bacillota</taxon>
        <taxon>Bacilli</taxon>
        <taxon>Bacillales</taxon>
        <taxon>Paenibacillaceae</taxon>
        <taxon>Brevibacillus</taxon>
    </lineage>
</organism>
<evidence type="ECO:0000313" key="2">
    <source>
        <dbReference type="EMBL" id="RNB78281.1"/>
    </source>
</evidence>